<dbReference type="InterPro" id="IPR001789">
    <property type="entry name" value="Sig_transdc_resp-reg_receiver"/>
</dbReference>
<organism evidence="3 4">
    <name type="scientific">Sulfuricurvum kujiense</name>
    <dbReference type="NCBI Taxonomy" id="148813"/>
    <lineage>
        <taxon>Bacteria</taxon>
        <taxon>Pseudomonadati</taxon>
        <taxon>Campylobacterota</taxon>
        <taxon>Epsilonproteobacteria</taxon>
        <taxon>Campylobacterales</taxon>
        <taxon>Sulfurimonadaceae</taxon>
        <taxon>Sulfuricurvum</taxon>
    </lineage>
</organism>
<sequence>MLNILVVDDSLIMRRNITKMIESLGHRVVAEAKDGLEAMALYAKQKPDLVTMDITMPEMDGITAVKELKKIDKNAKIIMVTSHGQEEMVIHAIRNGASGYLLKPINVIKLRDSIRKVFPSIVDETTLQERETALLECDEINLPEIEDIS</sequence>
<dbReference type="PANTHER" id="PTHR43228:SF1">
    <property type="entry name" value="TWO-COMPONENT RESPONSE REGULATOR ARR22"/>
    <property type="match status" value="1"/>
</dbReference>
<dbReference type="GO" id="GO:0000160">
    <property type="term" value="P:phosphorelay signal transduction system"/>
    <property type="evidence" value="ECO:0007669"/>
    <property type="project" value="InterPro"/>
</dbReference>
<proteinExistence type="predicted"/>
<comment type="caution">
    <text evidence="3">The sequence shown here is derived from an EMBL/GenBank/DDBJ whole genome shotgun (WGS) entry which is preliminary data.</text>
</comment>
<keyword evidence="1" id="KW-0597">Phosphoprotein</keyword>
<dbReference type="SMART" id="SM00448">
    <property type="entry name" value="REC"/>
    <property type="match status" value="1"/>
</dbReference>
<protein>
    <submittedName>
        <fullName evidence="3">Two-component system response regulator</fullName>
    </submittedName>
</protein>
<evidence type="ECO:0000313" key="3">
    <source>
        <dbReference type="EMBL" id="DAB38971.1"/>
    </source>
</evidence>
<dbReference type="PANTHER" id="PTHR43228">
    <property type="entry name" value="TWO-COMPONENT RESPONSE REGULATOR"/>
    <property type="match status" value="1"/>
</dbReference>
<dbReference type="Gene3D" id="3.40.50.2300">
    <property type="match status" value="1"/>
</dbReference>
<evidence type="ECO:0000259" key="2">
    <source>
        <dbReference type="PROSITE" id="PS50110"/>
    </source>
</evidence>
<reference evidence="3 4" key="1">
    <citation type="journal article" date="2017" name="Front. Microbiol.">
        <title>Comparative Genomic Analysis of the Class Epsilonproteobacteria and Proposed Reclassification to Epsilonbacteraeota (phyl. nov.).</title>
        <authorList>
            <person name="Waite D.W."/>
            <person name="Vanwonterghem I."/>
            <person name="Rinke C."/>
            <person name="Parks D.H."/>
            <person name="Zhang Y."/>
            <person name="Takai K."/>
            <person name="Sievert S.M."/>
            <person name="Simon J."/>
            <person name="Campbell B.J."/>
            <person name="Hanson T.E."/>
            <person name="Woyke T."/>
            <person name="Klotz M.G."/>
            <person name="Hugenholtz P."/>
        </authorList>
    </citation>
    <scope>NUCLEOTIDE SEQUENCE [LARGE SCALE GENOMIC DNA]</scope>
    <source>
        <strain evidence="3">UBA12443</strain>
    </source>
</reference>
<dbReference type="PROSITE" id="PS50110">
    <property type="entry name" value="RESPONSE_REGULATORY"/>
    <property type="match status" value="1"/>
</dbReference>
<dbReference type="InterPro" id="IPR011006">
    <property type="entry name" value="CheY-like_superfamily"/>
</dbReference>
<evidence type="ECO:0000256" key="1">
    <source>
        <dbReference type="PROSITE-ProRule" id="PRU00169"/>
    </source>
</evidence>
<feature type="modified residue" description="4-aspartylphosphate" evidence="1">
    <location>
        <position position="53"/>
    </location>
</feature>
<dbReference type="Pfam" id="PF00072">
    <property type="entry name" value="Response_reg"/>
    <property type="match status" value="1"/>
</dbReference>
<dbReference type="EMBL" id="DLUI01000049">
    <property type="protein sequence ID" value="DAB38971.1"/>
    <property type="molecule type" value="Genomic_DNA"/>
</dbReference>
<dbReference type="Proteomes" id="UP000228859">
    <property type="component" value="Unassembled WGS sequence"/>
</dbReference>
<dbReference type="SUPFAM" id="SSF52172">
    <property type="entry name" value="CheY-like"/>
    <property type="match status" value="1"/>
</dbReference>
<evidence type="ECO:0000313" key="4">
    <source>
        <dbReference type="Proteomes" id="UP000228859"/>
    </source>
</evidence>
<name>A0A2D3WCF2_9BACT</name>
<accession>A0A2D3WCF2</accession>
<gene>
    <name evidence="3" type="ORF">CFH83_03195</name>
</gene>
<dbReference type="RefSeq" id="WP_303662871.1">
    <property type="nucleotide sequence ID" value="NZ_DLUI01000049.1"/>
</dbReference>
<feature type="domain" description="Response regulatory" evidence="2">
    <location>
        <begin position="3"/>
        <end position="118"/>
    </location>
</feature>
<dbReference type="InterPro" id="IPR052048">
    <property type="entry name" value="ST_Response_Regulator"/>
</dbReference>
<dbReference type="AlphaFoldDB" id="A0A2D3WCF2"/>